<dbReference type="SUPFAM" id="SSF101874">
    <property type="entry name" value="YceI-like"/>
    <property type="match status" value="1"/>
</dbReference>
<evidence type="ECO:0000313" key="3">
    <source>
        <dbReference type="EMBL" id="QUF06107.1"/>
    </source>
</evidence>
<evidence type="ECO:0000259" key="2">
    <source>
        <dbReference type="SMART" id="SM00867"/>
    </source>
</evidence>
<dbReference type="EMBL" id="CP073249">
    <property type="protein sequence ID" value="QUF06107.1"/>
    <property type="molecule type" value="Genomic_DNA"/>
</dbReference>
<name>A0AA45R5M6_9PSEU</name>
<dbReference type="Proteomes" id="UP000677152">
    <property type="component" value="Chromosome"/>
</dbReference>
<proteinExistence type="inferred from homology"/>
<sequence length="180" mass="19076">MTSTQIPGYLTGSWAIDPVHSDVSFTVRHLGISKVRGHFGTFEGSVVTAENPLESTVTATIDATTVDTRNADRDGHLQSPDFLDTANHPKITFTSTALRAEGEDYFIDGELTLRGVTRPVTLEVEVNGFGDGMSEGSKVAGFTATTSISRKDFGVTGGAAGAVVSDKIEIKLEIELAKQA</sequence>
<dbReference type="AlphaFoldDB" id="A0AA45R5M6"/>
<feature type="domain" description="Lipid/polyisoprenoid-binding YceI-like" evidence="2">
    <location>
        <begin position="13"/>
        <end position="177"/>
    </location>
</feature>
<dbReference type="PANTHER" id="PTHR34406:SF1">
    <property type="entry name" value="PROTEIN YCEI"/>
    <property type="match status" value="1"/>
</dbReference>
<protein>
    <submittedName>
        <fullName evidence="3">YceI family protein</fullName>
    </submittedName>
</protein>
<accession>A0AA45R5M6</accession>
<gene>
    <name evidence="3" type="ORF">KCV87_08645</name>
</gene>
<organism evidence="3 4">
    <name type="scientific">Actinosynnema pretiosum subsp. pretiosum</name>
    <dbReference type="NCBI Taxonomy" id="103721"/>
    <lineage>
        <taxon>Bacteria</taxon>
        <taxon>Bacillati</taxon>
        <taxon>Actinomycetota</taxon>
        <taxon>Actinomycetes</taxon>
        <taxon>Pseudonocardiales</taxon>
        <taxon>Pseudonocardiaceae</taxon>
        <taxon>Actinosynnema</taxon>
    </lineage>
</organism>
<dbReference type="InterPro" id="IPR007372">
    <property type="entry name" value="Lipid/polyisoprenoid-bd_YceI"/>
</dbReference>
<dbReference type="PANTHER" id="PTHR34406">
    <property type="entry name" value="PROTEIN YCEI"/>
    <property type="match status" value="1"/>
</dbReference>
<dbReference type="Gene3D" id="2.40.128.110">
    <property type="entry name" value="Lipid/polyisoprenoid-binding, YceI-like"/>
    <property type="match status" value="1"/>
</dbReference>
<reference evidence="3" key="1">
    <citation type="submission" date="2021-04" db="EMBL/GenBank/DDBJ databases">
        <title>Genomic sequence of Actinosynnema pretiosum subsp. pretiosum ATCC 31280 (C-14919).</title>
        <authorList>
            <person name="Bai L."/>
            <person name="Wang X."/>
            <person name="Xiao Y."/>
        </authorList>
    </citation>
    <scope>NUCLEOTIDE SEQUENCE</scope>
    <source>
        <strain evidence="3">ATCC 31280</strain>
    </source>
</reference>
<dbReference type="InterPro" id="IPR036761">
    <property type="entry name" value="TTHA0802/YceI-like_sf"/>
</dbReference>
<dbReference type="Pfam" id="PF04264">
    <property type="entry name" value="YceI"/>
    <property type="match status" value="1"/>
</dbReference>
<evidence type="ECO:0000313" key="4">
    <source>
        <dbReference type="Proteomes" id="UP000677152"/>
    </source>
</evidence>
<evidence type="ECO:0000256" key="1">
    <source>
        <dbReference type="ARBA" id="ARBA00008812"/>
    </source>
</evidence>
<dbReference type="SMART" id="SM00867">
    <property type="entry name" value="YceI"/>
    <property type="match status" value="1"/>
</dbReference>
<comment type="similarity">
    <text evidence="1">Belongs to the UPF0312 family.</text>
</comment>